<evidence type="ECO:0000256" key="9">
    <source>
        <dbReference type="SAM" id="Phobius"/>
    </source>
</evidence>
<feature type="transmembrane region" description="Helical" evidence="9">
    <location>
        <begin position="273"/>
        <end position="289"/>
    </location>
</feature>
<evidence type="ECO:0000256" key="3">
    <source>
        <dbReference type="ARBA" id="ARBA00022449"/>
    </source>
</evidence>
<dbReference type="GO" id="GO:1902600">
    <property type="term" value="P:proton transmembrane transport"/>
    <property type="evidence" value="ECO:0007669"/>
    <property type="project" value="InterPro"/>
</dbReference>
<dbReference type="GO" id="GO:0005886">
    <property type="term" value="C:plasma membrane"/>
    <property type="evidence" value="ECO:0007669"/>
    <property type="project" value="UniProtKB-SubCell"/>
</dbReference>
<feature type="transmembrane region" description="Helical" evidence="9">
    <location>
        <begin position="332"/>
        <end position="353"/>
    </location>
</feature>
<dbReference type="InterPro" id="IPR003148">
    <property type="entry name" value="RCK_N"/>
</dbReference>
<dbReference type="InterPro" id="IPR006153">
    <property type="entry name" value="Cation/H_exchanger_TM"/>
</dbReference>
<keyword evidence="5 9" id="KW-0812">Transmembrane</keyword>
<dbReference type="GO" id="GO:0006813">
    <property type="term" value="P:potassium ion transport"/>
    <property type="evidence" value="ECO:0007669"/>
    <property type="project" value="InterPro"/>
</dbReference>
<dbReference type="Pfam" id="PF02254">
    <property type="entry name" value="TrkA_N"/>
    <property type="match status" value="1"/>
</dbReference>
<evidence type="ECO:0000256" key="4">
    <source>
        <dbReference type="ARBA" id="ARBA00022475"/>
    </source>
</evidence>
<dbReference type="AlphaFoldDB" id="A0A1H3H629"/>
<evidence type="ECO:0000313" key="13">
    <source>
        <dbReference type="Proteomes" id="UP000198500"/>
    </source>
</evidence>
<gene>
    <name evidence="12" type="ORF">SAMN05443545_11128</name>
</gene>
<feature type="transmembrane region" description="Helical" evidence="9">
    <location>
        <begin position="91"/>
        <end position="111"/>
    </location>
</feature>
<dbReference type="Proteomes" id="UP000198500">
    <property type="component" value="Unassembled WGS sequence"/>
</dbReference>
<name>A0A1H3H629_9GAMM</name>
<feature type="domain" description="Cation/H+ exchanger transmembrane" evidence="10">
    <location>
        <begin position="13"/>
        <end position="391"/>
    </location>
</feature>
<keyword evidence="13" id="KW-1185">Reference proteome</keyword>
<feature type="transmembrane region" description="Helical" evidence="9">
    <location>
        <begin position="301"/>
        <end position="320"/>
    </location>
</feature>
<dbReference type="InterPro" id="IPR036291">
    <property type="entry name" value="NAD(P)-bd_dom_sf"/>
</dbReference>
<evidence type="ECO:0000256" key="1">
    <source>
        <dbReference type="ARBA" id="ARBA00004651"/>
    </source>
</evidence>
<evidence type="ECO:0000313" key="12">
    <source>
        <dbReference type="EMBL" id="SDY10946.1"/>
    </source>
</evidence>
<keyword evidence="4" id="KW-1003">Cell membrane</keyword>
<proteinExistence type="predicted"/>
<keyword evidence="6 9" id="KW-1133">Transmembrane helix</keyword>
<evidence type="ECO:0000256" key="7">
    <source>
        <dbReference type="ARBA" id="ARBA00023065"/>
    </source>
</evidence>
<feature type="transmembrane region" description="Helical" evidence="9">
    <location>
        <begin position="186"/>
        <end position="208"/>
    </location>
</feature>
<feature type="transmembrane region" description="Helical" evidence="9">
    <location>
        <begin position="30"/>
        <end position="47"/>
    </location>
</feature>
<dbReference type="Pfam" id="PF00999">
    <property type="entry name" value="Na_H_Exchanger"/>
    <property type="match status" value="1"/>
</dbReference>
<feature type="transmembrane region" description="Helical" evidence="9">
    <location>
        <begin position="220"/>
        <end position="237"/>
    </location>
</feature>
<keyword evidence="3" id="KW-0050">Antiport</keyword>
<comment type="subcellular location">
    <subcellularLocation>
        <location evidence="1">Cell membrane</location>
        <topology evidence="1">Multi-pass membrane protein</topology>
    </subcellularLocation>
</comment>
<dbReference type="SUPFAM" id="SSF51735">
    <property type="entry name" value="NAD(P)-binding Rossmann-fold domains"/>
    <property type="match status" value="1"/>
</dbReference>
<evidence type="ECO:0000259" key="10">
    <source>
        <dbReference type="Pfam" id="PF00999"/>
    </source>
</evidence>
<evidence type="ECO:0000256" key="2">
    <source>
        <dbReference type="ARBA" id="ARBA00022448"/>
    </source>
</evidence>
<feature type="transmembrane region" description="Helical" evidence="9">
    <location>
        <begin position="6"/>
        <end position="23"/>
    </location>
</feature>
<feature type="transmembrane region" description="Helical" evidence="9">
    <location>
        <begin position="149"/>
        <end position="174"/>
    </location>
</feature>
<protein>
    <submittedName>
        <fullName evidence="12">Sodium/proton antiporter, CPA1 family</fullName>
    </submittedName>
</protein>
<dbReference type="Gene3D" id="3.40.50.720">
    <property type="entry name" value="NAD(P)-binding Rossmann-like Domain"/>
    <property type="match status" value="1"/>
</dbReference>
<accession>A0A1H3H629</accession>
<feature type="transmembrane region" description="Helical" evidence="9">
    <location>
        <begin position="365"/>
        <end position="384"/>
    </location>
</feature>
<dbReference type="OrthoDB" id="570124at2"/>
<feature type="transmembrane region" description="Helical" evidence="9">
    <location>
        <begin position="53"/>
        <end position="70"/>
    </location>
</feature>
<dbReference type="GO" id="GO:0015297">
    <property type="term" value="F:antiporter activity"/>
    <property type="evidence" value="ECO:0007669"/>
    <property type="project" value="UniProtKB-KW"/>
</dbReference>
<dbReference type="Gene3D" id="1.20.1530.20">
    <property type="match status" value="1"/>
</dbReference>
<dbReference type="EMBL" id="FNNI01000011">
    <property type="protein sequence ID" value="SDY10946.1"/>
    <property type="molecule type" value="Genomic_DNA"/>
</dbReference>
<evidence type="ECO:0000259" key="11">
    <source>
        <dbReference type="Pfam" id="PF02254"/>
    </source>
</evidence>
<feature type="domain" description="RCK N-terminal" evidence="11">
    <location>
        <begin position="402"/>
        <end position="493"/>
    </location>
</feature>
<evidence type="ECO:0000256" key="6">
    <source>
        <dbReference type="ARBA" id="ARBA00022989"/>
    </source>
</evidence>
<feature type="transmembrane region" description="Helical" evidence="9">
    <location>
        <begin position="117"/>
        <end position="137"/>
    </location>
</feature>
<dbReference type="PANTHER" id="PTHR32507">
    <property type="entry name" value="NA(+)/H(+) ANTIPORTER 1"/>
    <property type="match status" value="1"/>
</dbReference>
<keyword evidence="7" id="KW-0406">Ion transport</keyword>
<keyword evidence="8 9" id="KW-0472">Membrane</keyword>
<evidence type="ECO:0000256" key="8">
    <source>
        <dbReference type="ARBA" id="ARBA00023136"/>
    </source>
</evidence>
<dbReference type="STRING" id="574349.SAMN05443545_11128"/>
<dbReference type="PANTHER" id="PTHR32507:SF0">
    <property type="entry name" value="NA(+)_H(+) ANTIPORTER 2-RELATED"/>
    <property type="match status" value="1"/>
</dbReference>
<dbReference type="RefSeq" id="WP_092572119.1">
    <property type="nucleotide sequence ID" value="NZ_BMXH01000012.1"/>
</dbReference>
<reference evidence="12 13" key="1">
    <citation type="submission" date="2016-10" db="EMBL/GenBank/DDBJ databases">
        <authorList>
            <person name="de Groot N.N."/>
        </authorList>
    </citation>
    <scope>NUCLEOTIDE SEQUENCE [LARGE SCALE GENOMIC DNA]</scope>
    <source>
        <strain evidence="12 13">DSM 19219</strain>
    </source>
</reference>
<evidence type="ECO:0000256" key="5">
    <source>
        <dbReference type="ARBA" id="ARBA00022692"/>
    </source>
</evidence>
<sequence length="600" mass="64983">MEHAGLDLAVIGLLALVCQWIAWQLRLPAILTLLVAGIAAGPMTGMLEPDALFGDLLFPLVSLAVAVILFEGSLTLNFRELGGHGRTVRRLVTWGALITGVIATIAARLLLELSWEMASVLGALLVVTGPTVILPMLQTLRAKQPLTQILRWEGILIDPMGAIGAVLVYEFVALGSSGGEAATQTLLLFTQTALIGFGLGGIGGYCWGVVLRRHWLPHQLHSFGTLMLMLALFTISNRLFHESGLLTVTVMGVWLANMRGVPTRPIVEFKETLSVLLISGLFILLAARLTVEQLAMLDWRALAFLVVLVGVARPLTVWLCTLGSGLDVREKALLAFISPRGIVAAAVASLFALRLEDVGMDGAGMLVPVTFLVIISTVVTQSLLSRPLARWLGVQRPSPNGVLIIGANQVARQVGVHLKAAGVNVVLADSDWDAIQRAQQTGLTTYYGDPLSEHAAQHLELSGIGYLLPLSPYRELNDLAALHFEHFLGRERVFRLAVDEGRLAQRPHGQALDHLPRLFGHDITFAKLSRLVAEGGELRRIPFSEKTRIDDQRRAHGNHWLPLMCITPSGRVRMATDQAGLSPKRGDTLVSLVFADSPAR</sequence>
<keyword evidence="2" id="KW-0813">Transport</keyword>
<dbReference type="InterPro" id="IPR038770">
    <property type="entry name" value="Na+/solute_symporter_sf"/>
</dbReference>
<organism evidence="12 13">
    <name type="scientific">Aidingimonas halophila</name>
    <dbReference type="NCBI Taxonomy" id="574349"/>
    <lineage>
        <taxon>Bacteria</taxon>
        <taxon>Pseudomonadati</taxon>
        <taxon>Pseudomonadota</taxon>
        <taxon>Gammaproteobacteria</taxon>
        <taxon>Oceanospirillales</taxon>
        <taxon>Halomonadaceae</taxon>
        <taxon>Aidingimonas</taxon>
    </lineage>
</organism>